<evidence type="ECO:0008006" key="3">
    <source>
        <dbReference type="Google" id="ProtNLM"/>
    </source>
</evidence>
<dbReference type="EMBL" id="CP061800">
    <property type="protein sequence ID" value="QTA90557.1"/>
    <property type="molecule type" value="Genomic_DNA"/>
</dbReference>
<dbReference type="KEGG" id="dmm:dnm_066170"/>
<dbReference type="Gene3D" id="2.40.10.220">
    <property type="entry name" value="predicted glycosyltransferase like domains"/>
    <property type="match status" value="1"/>
</dbReference>
<dbReference type="RefSeq" id="WP_207678706.1">
    <property type="nucleotide sequence ID" value="NZ_CP061800.1"/>
</dbReference>
<dbReference type="Proteomes" id="UP000663722">
    <property type="component" value="Chromosome"/>
</dbReference>
<dbReference type="AlphaFoldDB" id="A0A975BSD1"/>
<proteinExistence type="predicted"/>
<organism evidence="1 2">
    <name type="scientific">Desulfonema magnum</name>
    <dbReference type="NCBI Taxonomy" id="45655"/>
    <lineage>
        <taxon>Bacteria</taxon>
        <taxon>Pseudomonadati</taxon>
        <taxon>Thermodesulfobacteriota</taxon>
        <taxon>Desulfobacteria</taxon>
        <taxon>Desulfobacterales</taxon>
        <taxon>Desulfococcaceae</taxon>
        <taxon>Desulfonema</taxon>
    </lineage>
</organism>
<protein>
    <recommendedName>
        <fullName evidence="3">PilZ domain-containing protein</fullName>
    </recommendedName>
</protein>
<reference evidence="1" key="1">
    <citation type="journal article" date="2021" name="Microb. Physiol.">
        <title>Proteogenomic Insights into the Physiology of Marine, Sulfate-Reducing, Filamentous Desulfonema limicola and Desulfonema magnum.</title>
        <authorList>
            <person name="Schnaars V."/>
            <person name="Wohlbrand L."/>
            <person name="Scheve S."/>
            <person name="Hinrichs C."/>
            <person name="Reinhardt R."/>
            <person name="Rabus R."/>
        </authorList>
    </citation>
    <scope>NUCLEOTIDE SEQUENCE</scope>
    <source>
        <strain evidence="1">4be13</strain>
    </source>
</reference>
<name>A0A975BSD1_9BACT</name>
<evidence type="ECO:0000313" key="2">
    <source>
        <dbReference type="Proteomes" id="UP000663722"/>
    </source>
</evidence>
<gene>
    <name evidence="1" type="ORF">dnm_066170</name>
</gene>
<accession>A0A975BSD1</accession>
<evidence type="ECO:0000313" key="1">
    <source>
        <dbReference type="EMBL" id="QTA90557.1"/>
    </source>
</evidence>
<keyword evidence="2" id="KW-1185">Reference proteome</keyword>
<sequence length="128" mass="15474">MFFGKKKRRCKKRYMVFWDGLLEARFPDFQEKIEVRVDNFSCSGATLHSDRVFLNGHHLIAADQKPELDLKILSPEGVLESRIEIRWYRWLAEKNIFEIGIRFMDILKEKEEFIDRIINKLRRGYCYL</sequence>